<proteinExistence type="predicted"/>
<evidence type="ECO:0000313" key="1">
    <source>
        <dbReference type="EMBL" id="GFQ97134.1"/>
    </source>
</evidence>
<name>A0A8X6I2N7_TRICU</name>
<comment type="caution">
    <text evidence="1">The sequence shown here is derived from an EMBL/GenBank/DDBJ whole genome shotgun (WGS) entry which is preliminary data.</text>
</comment>
<organism evidence="1 2">
    <name type="scientific">Trichonephila clavata</name>
    <name type="common">Joro spider</name>
    <name type="synonym">Nephila clavata</name>
    <dbReference type="NCBI Taxonomy" id="2740835"/>
    <lineage>
        <taxon>Eukaryota</taxon>
        <taxon>Metazoa</taxon>
        <taxon>Ecdysozoa</taxon>
        <taxon>Arthropoda</taxon>
        <taxon>Chelicerata</taxon>
        <taxon>Arachnida</taxon>
        <taxon>Araneae</taxon>
        <taxon>Araneomorphae</taxon>
        <taxon>Entelegynae</taxon>
        <taxon>Araneoidea</taxon>
        <taxon>Nephilidae</taxon>
        <taxon>Trichonephila</taxon>
    </lineage>
</organism>
<accession>A0A8X6I2N7</accession>
<keyword evidence="2" id="KW-1185">Reference proteome</keyword>
<sequence>MFPNVRVRIWRALCLFNQYRGRSTTLVVISVRAGLPVMRGVNSLRQSSSAHTMHVAAQCTMFADYKAHVQTFGAVPLTATVTKKNYKQVKSSEIWLRKV</sequence>
<evidence type="ECO:0000313" key="2">
    <source>
        <dbReference type="Proteomes" id="UP000887116"/>
    </source>
</evidence>
<dbReference type="EMBL" id="BMAO01004809">
    <property type="protein sequence ID" value="GFQ97134.1"/>
    <property type="molecule type" value="Genomic_DNA"/>
</dbReference>
<protein>
    <submittedName>
        <fullName evidence="1">Uncharacterized protein</fullName>
    </submittedName>
</protein>
<dbReference type="Proteomes" id="UP000887116">
    <property type="component" value="Unassembled WGS sequence"/>
</dbReference>
<reference evidence="1" key="1">
    <citation type="submission" date="2020-07" db="EMBL/GenBank/DDBJ databases">
        <title>Multicomponent nature underlies the extraordinary mechanical properties of spider dragline silk.</title>
        <authorList>
            <person name="Kono N."/>
            <person name="Nakamura H."/>
            <person name="Mori M."/>
            <person name="Yoshida Y."/>
            <person name="Ohtoshi R."/>
            <person name="Malay A.D."/>
            <person name="Moran D.A.P."/>
            <person name="Tomita M."/>
            <person name="Numata K."/>
            <person name="Arakawa K."/>
        </authorList>
    </citation>
    <scope>NUCLEOTIDE SEQUENCE</scope>
</reference>
<gene>
    <name evidence="1" type="ORF">TNCT_108141</name>
</gene>
<dbReference type="AlphaFoldDB" id="A0A8X6I2N7"/>